<evidence type="ECO:0000313" key="2">
    <source>
        <dbReference type="Proteomes" id="UP001355653"/>
    </source>
</evidence>
<comment type="caution">
    <text evidence="1">The sequence shown here is derived from an EMBL/GenBank/DDBJ whole genome shotgun (WGS) entry which is preliminary data.</text>
</comment>
<reference evidence="1 2" key="1">
    <citation type="submission" date="2023-03" db="EMBL/GenBank/DDBJ databases">
        <title>Bacillus Genome Sequencing.</title>
        <authorList>
            <person name="Dunlap C."/>
        </authorList>
    </citation>
    <scope>NUCLEOTIDE SEQUENCE [LARGE SCALE GENOMIC DNA]</scope>
    <source>
        <strain evidence="1 2">NRS-1351</strain>
    </source>
</reference>
<organism evidence="1 2">
    <name type="scientific">Paenibacillus chondroitinus</name>
    <dbReference type="NCBI Taxonomy" id="59842"/>
    <lineage>
        <taxon>Bacteria</taxon>
        <taxon>Bacillati</taxon>
        <taxon>Bacillota</taxon>
        <taxon>Bacilli</taxon>
        <taxon>Bacillales</taxon>
        <taxon>Paenibacillaceae</taxon>
        <taxon>Paenibacillus</taxon>
    </lineage>
</organism>
<feature type="non-terminal residue" evidence="1">
    <location>
        <position position="1"/>
    </location>
</feature>
<accession>A0ABU6DC62</accession>
<evidence type="ECO:0000313" key="1">
    <source>
        <dbReference type="EMBL" id="MEB4795061.1"/>
    </source>
</evidence>
<proteinExistence type="predicted"/>
<sequence length="80" mass="8859">FFRCLGRVVGLDQANPSARRPFGTARCLVPAPWLLRRLFWLSRTSGRLRPGKSERETAFWDGSMLGSGALAAEATFLAFS</sequence>
<keyword evidence="2" id="KW-1185">Reference proteome</keyword>
<protein>
    <submittedName>
        <fullName evidence="1">Uncharacterized protein</fullName>
    </submittedName>
</protein>
<gene>
    <name evidence="1" type="ORF">P5G65_14240</name>
</gene>
<dbReference type="RefSeq" id="WP_325074417.1">
    <property type="nucleotide sequence ID" value="NZ_JAROBY010000021.1"/>
</dbReference>
<dbReference type="Proteomes" id="UP001355653">
    <property type="component" value="Unassembled WGS sequence"/>
</dbReference>
<name>A0ABU6DC62_9BACL</name>
<dbReference type="EMBL" id="JAROBY010000021">
    <property type="protein sequence ID" value="MEB4795061.1"/>
    <property type="molecule type" value="Genomic_DNA"/>
</dbReference>